<reference evidence="4 5" key="1">
    <citation type="submission" date="2024-04" db="EMBL/GenBank/DDBJ databases">
        <title>Tritrichomonas musculus Genome.</title>
        <authorList>
            <person name="Alves-Ferreira E."/>
            <person name="Grigg M."/>
            <person name="Lorenzi H."/>
            <person name="Galac M."/>
        </authorList>
    </citation>
    <scope>NUCLEOTIDE SEQUENCE [LARGE SCALE GENOMIC DNA]</scope>
    <source>
        <strain evidence="4 5">EAF2021</strain>
    </source>
</reference>
<feature type="compositionally biased region" description="Polar residues" evidence="2">
    <location>
        <begin position="35"/>
        <end position="47"/>
    </location>
</feature>
<organism evidence="4 5">
    <name type="scientific">Tritrichomonas musculus</name>
    <dbReference type="NCBI Taxonomy" id="1915356"/>
    <lineage>
        <taxon>Eukaryota</taxon>
        <taxon>Metamonada</taxon>
        <taxon>Parabasalia</taxon>
        <taxon>Tritrichomonadida</taxon>
        <taxon>Tritrichomonadidae</taxon>
        <taxon>Tritrichomonas</taxon>
    </lineage>
</organism>
<sequence>MSLYDSPKKDMIIDEYSSNHNLDYSLSSSPESSPKQGSDKNTNLSNAPNKTLLTVYMMKEKLKKLDNICKSENLDENILYKTDFDPKFTPSKSPNQLKRVKLLVTESIQTEECENKKFSDDQLDLFREIQEDNEILRKENENLTKINGELKDTNDSFVQRLNEQEPICSDYSKLLDKFGSKANSQSIINTFDETQGKLTQISDLLSISPQYDPVCEIDTLIQENNLNSKKLLKAKATQDYLINKIRCIANESEKSKREFLDRILASNKVKEKQIKFMKITISVFLVLIHLFLYFVVIK</sequence>
<dbReference type="Proteomes" id="UP001470230">
    <property type="component" value="Unassembled WGS sequence"/>
</dbReference>
<gene>
    <name evidence="4" type="ORF">M9Y10_024492</name>
</gene>
<protein>
    <submittedName>
        <fullName evidence="4">Uncharacterized protein</fullName>
    </submittedName>
</protein>
<keyword evidence="3" id="KW-1133">Transmembrane helix</keyword>
<evidence type="ECO:0000313" key="4">
    <source>
        <dbReference type="EMBL" id="KAK8844281.1"/>
    </source>
</evidence>
<feature type="coiled-coil region" evidence="1">
    <location>
        <begin position="126"/>
        <end position="156"/>
    </location>
</feature>
<evidence type="ECO:0000256" key="2">
    <source>
        <dbReference type="SAM" id="MobiDB-lite"/>
    </source>
</evidence>
<comment type="caution">
    <text evidence="4">The sequence shown here is derived from an EMBL/GenBank/DDBJ whole genome shotgun (WGS) entry which is preliminary data.</text>
</comment>
<proteinExistence type="predicted"/>
<feature type="compositionally biased region" description="Low complexity" evidence="2">
    <location>
        <begin position="25"/>
        <end position="34"/>
    </location>
</feature>
<keyword evidence="3" id="KW-0472">Membrane</keyword>
<keyword evidence="5" id="KW-1185">Reference proteome</keyword>
<name>A0ABR2HD42_9EUKA</name>
<keyword evidence="3" id="KW-0812">Transmembrane</keyword>
<evidence type="ECO:0000256" key="1">
    <source>
        <dbReference type="SAM" id="Coils"/>
    </source>
</evidence>
<feature type="transmembrane region" description="Helical" evidence="3">
    <location>
        <begin position="276"/>
        <end position="296"/>
    </location>
</feature>
<evidence type="ECO:0000313" key="5">
    <source>
        <dbReference type="Proteomes" id="UP001470230"/>
    </source>
</evidence>
<evidence type="ECO:0000256" key="3">
    <source>
        <dbReference type="SAM" id="Phobius"/>
    </source>
</evidence>
<feature type="region of interest" description="Disordered" evidence="2">
    <location>
        <begin position="23"/>
        <end position="47"/>
    </location>
</feature>
<keyword evidence="1" id="KW-0175">Coiled coil</keyword>
<dbReference type="EMBL" id="JAPFFF010000033">
    <property type="protein sequence ID" value="KAK8844281.1"/>
    <property type="molecule type" value="Genomic_DNA"/>
</dbReference>
<accession>A0ABR2HD42</accession>